<feature type="transmembrane region" description="Helical" evidence="6">
    <location>
        <begin position="412"/>
        <end position="433"/>
    </location>
</feature>
<organism evidence="7 8">
    <name type="scientific">Candidatus Southlakia epibionticum</name>
    <dbReference type="NCBI Taxonomy" id="3043284"/>
    <lineage>
        <taxon>Bacteria</taxon>
        <taxon>Candidatus Saccharimonadota</taxon>
        <taxon>Candidatus Saccharimonadia</taxon>
        <taxon>Candidatus Saccharimonadales</taxon>
        <taxon>Candidatus Saccharimonadaceae</taxon>
        <taxon>Candidatus Southlakia</taxon>
    </lineage>
</organism>
<dbReference type="Proteomes" id="UP001177295">
    <property type="component" value="Chromosome"/>
</dbReference>
<dbReference type="PANTHER" id="PTHR43652:SF6">
    <property type="entry name" value="ARGININE REPRESSOR"/>
    <property type="match status" value="1"/>
</dbReference>
<feature type="transmembrane region" description="Helical" evidence="6">
    <location>
        <begin position="375"/>
        <end position="392"/>
    </location>
</feature>
<name>A0ABY8X0N1_9BACT</name>
<feature type="transmembrane region" description="Helical" evidence="6">
    <location>
        <begin position="141"/>
        <end position="158"/>
    </location>
</feature>
<feature type="transmembrane region" description="Helical" evidence="6">
    <location>
        <begin position="225"/>
        <end position="244"/>
    </location>
</feature>
<dbReference type="PANTHER" id="PTHR43652">
    <property type="entry name" value="BASIC AMINO ACID ANTIPORTER YFCC-RELATED"/>
    <property type="match status" value="1"/>
</dbReference>
<feature type="transmembrane region" description="Helical" evidence="6">
    <location>
        <begin position="187"/>
        <end position="205"/>
    </location>
</feature>
<keyword evidence="8" id="KW-1185">Reference proteome</keyword>
<evidence type="ECO:0000256" key="2">
    <source>
        <dbReference type="ARBA" id="ARBA00022475"/>
    </source>
</evidence>
<evidence type="ECO:0000256" key="5">
    <source>
        <dbReference type="ARBA" id="ARBA00023136"/>
    </source>
</evidence>
<feature type="transmembrane region" description="Helical" evidence="6">
    <location>
        <begin position="333"/>
        <end position="354"/>
    </location>
</feature>
<keyword evidence="5 6" id="KW-0472">Membrane</keyword>
<keyword evidence="2" id="KW-1003">Cell membrane</keyword>
<dbReference type="InterPro" id="IPR051679">
    <property type="entry name" value="DASS-Related_Transporters"/>
</dbReference>
<reference evidence="7 8" key="1">
    <citation type="journal article" date="2023" name="Cell">
        <title>Genetic manipulation of Patescibacteria provides mechanistic insights into microbial dark matter and the epibiotic lifestyle.</title>
        <authorList>
            <person name="Wang Y."/>
            <person name="Gallagher L.A."/>
            <person name="Andrade P.A."/>
            <person name="Liu A."/>
            <person name="Humphreys I.R."/>
            <person name="Turkarslan S."/>
            <person name="Cutler K.J."/>
            <person name="Arrieta-Ortiz M.L."/>
            <person name="Li Y."/>
            <person name="Radey M.C."/>
            <person name="McLean J.S."/>
            <person name="Cong Q."/>
            <person name="Baker D."/>
            <person name="Baliga N.S."/>
            <person name="Peterson S.B."/>
            <person name="Mougous J.D."/>
        </authorList>
    </citation>
    <scope>NUCLEOTIDE SEQUENCE [LARGE SCALE GENOMIC DNA]</scope>
    <source>
        <strain evidence="7 8">ML1</strain>
    </source>
</reference>
<dbReference type="RefSeq" id="WP_376753928.1">
    <property type="nucleotide sequence ID" value="NZ_CP124550.1"/>
</dbReference>
<evidence type="ECO:0000256" key="1">
    <source>
        <dbReference type="ARBA" id="ARBA00004651"/>
    </source>
</evidence>
<sequence length="521" mass="55916">MVEKIKKVKKKLRSPSAFTVLFVVIALMATLTWVIPSGQYKLDKDGNRESGTYSKVDKQKIVDLDDSGEPKKDDDGNTVTHDGRQGLWDAFIAPIKGMSEKLDVIVFVLILGGFLGVTMKTGALDATLGALLRKMKGKEKWLIPILMVFFSIGGTTYGMQEETVAFYALVVPIMMAAGYNAMTAVMVIVLGAGSGVLGSTLNPFSTGIAAKSAGVELDKVLGVQAIIWLLCLVAAIVFTMRYAAKVKKGNYKDDVRYKPATTALDMTNVPKFTRSRIAVMIVFALTFVCMTISLMPWEKWGVTLFKDLYTAASDVPVVGALFGIGHSLPFGDWYFNEISALFLISTIVIATIYYRQFKKEEVFVVDAFLKGSADLLSVALIIAVAAGVGVVMQSGGIQDTIISWGENSLKHVGQGFVGVLAYIFFLPMSFIIPSSSGLAAATMPVIAPVAELVGVGKEVVVAAFATASGVLNMMAPTIASLMGGLALAGVSYRTWLKRTLPIMIIFAAISLVVIALFGMIH</sequence>
<protein>
    <submittedName>
        <fullName evidence="7">YfcC family protein</fullName>
    </submittedName>
</protein>
<feature type="transmembrane region" description="Helical" evidence="6">
    <location>
        <begin position="164"/>
        <end position="182"/>
    </location>
</feature>
<accession>A0ABY8X0N1</accession>
<evidence type="ECO:0000313" key="7">
    <source>
        <dbReference type="EMBL" id="WIO46399.1"/>
    </source>
</evidence>
<comment type="subcellular location">
    <subcellularLocation>
        <location evidence="1">Cell membrane</location>
        <topology evidence="1">Multi-pass membrane protein</topology>
    </subcellularLocation>
</comment>
<feature type="transmembrane region" description="Helical" evidence="6">
    <location>
        <begin position="499"/>
        <end position="520"/>
    </location>
</feature>
<keyword evidence="3 6" id="KW-0812">Transmembrane</keyword>
<dbReference type="InterPro" id="IPR018385">
    <property type="entry name" value="C4_dicarb_anaerob_car-like"/>
</dbReference>
<feature type="transmembrane region" description="Helical" evidence="6">
    <location>
        <begin position="12"/>
        <end position="35"/>
    </location>
</feature>
<feature type="transmembrane region" description="Helical" evidence="6">
    <location>
        <begin position="277"/>
        <end position="297"/>
    </location>
</feature>
<feature type="transmembrane region" description="Helical" evidence="6">
    <location>
        <begin position="104"/>
        <end position="129"/>
    </location>
</feature>
<evidence type="ECO:0000313" key="8">
    <source>
        <dbReference type="Proteomes" id="UP001177295"/>
    </source>
</evidence>
<evidence type="ECO:0000256" key="6">
    <source>
        <dbReference type="SAM" id="Phobius"/>
    </source>
</evidence>
<proteinExistence type="predicted"/>
<dbReference type="EMBL" id="CP124550">
    <property type="protein sequence ID" value="WIO46399.1"/>
    <property type="molecule type" value="Genomic_DNA"/>
</dbReference>
<dbReference type="Pfam" id="PF03606">
    <property type="entry name" value="DcuC"/>
    <property type="match status" value="1"/>
</dbReference>
<evidence type="ECO:0000256" key="4">
    <source>
        <dbReference type="ARBA" id="ARBA00022989"/>
    </source>
</evidence>
<keyword evidence="4 6" id="KW-1133">Transmembrane helix</keyword>
<gene>
    <name evidence="7" type="ORF">SEML1_0802</name>
</gene>
<evidence type="ECO:0000256" key="3">
    <source>
        <dbReference type="ARBA" id="ARBA00022692"/>
    </source>
</evidence>